<dbReference type="Proteomes" id="UP000464657">
    <property type="component" value="Chromosome"/>
</dbReference>
<dbReference type="NCBIfam" id="TIGR04183">
    <property type="entry name" value="Por_Secre_tail"/>
    <property type="match status" value="1"/>
</dbReference>
<dbReference type="KEGG" id="kan:IMCC3317_11630"/>
<protein>
    <recommendedName>
        <fullName evidence="3">Secretion system C-terminal sorting domain-containing protein</fullName>
    </recommendedName>
</protein>
<evidence type="ECO:0000256" key="1">
    <source>
        <dbReference type="ARBA" id="ARBA00022729"/>
    </source>
</evidence>
<accession>A0A7L4ZGQ2</accession>
<dbReference type="InterPro" id="IPR026444">
    <property type="entry name" value="Secre_tail"/>
</dbReference>
<reference evidence="4 5" key="1">
    <citation type="journal article" date="2013" name="Int. J. Syst. Evol. Microbiol.">
        <title>Kordia antarctica sp. nov., isolated from Antarctic seawater.</title>
        <authorList>
            <person name="Baek K."/>
            <person name="Choi A."/>
            <person name="Kang I."/>
            <person name="Lee K."/>
            <person name="Cho J.C."/>
        </authorList>
    </citation>
    <scope>NUCLEOTIDE SEQUENCE [LARGE SCALE GENOMIC DNA]</scope>
    <source>
        <strain evidence="4 5">IMCC3317</strain>
    </source>
</reference>
<proteinExistence type="predicted"/>
<evidence type="ECO:0000259" key="3">
    <source>
        <dbReference type="Pfam" id="PF18962"/>
    </source>
</evidence>
<dbReference type="EMBL" id="CP019288">
    <property type="protein sequence ID" value="QHI35815.1"/>
    <property type="molecule type" value="Genomic_DNA"/>
</dbReference>
<feature type="signal peptide" evidence="2">
    <location>
        <begin position="1"/>
        <end position="30"/>
    </location>
</feature>
<organism evidence="4 5">
    <name type="scientific">Kordia antarctica</name>
    <dbReference type="NCBI Taxonomy" id="1218801"/>
    <lineage>
        <taxon>Bacteria</taxon>
        <taxon>Pseudomonadati</taxon>
        <taxon>Bacteroidota</taxon>
        <taxon>Flavobacteriia</taxon>
        <taxon>Flavobacteriales</taxon>
        <taxon>Flavobacteriaceae</taxon>
        <taxon>Kordia</taxon>
    </lineage>
</organism>
<evidence type="ECO:0000313" key="5">
    <source>
        <dbReference type="Proteomes" id="UP000464657"/>
    </source>
</evidence>
<feature type="domain" description="Secretion system C-terminal sorting" evidence="3">
    <location>
        <begin position="48"/>
        <end position="117"/>
    </location>
</feature>
<keyword evidence="5" id="KW-1185">Reference proteome</keyword>
<gene>
    <name evidence="4" type="ORF">IMCC3317_11630</name>
</gene>
<feature type="chain" id="PRO_5029884082" description="Secretion system C-terminal sorting domain-containing protein" evidence="2">
    <location>
        <begin position="31"/>
        <end position="119"/>
    </location>
</feature>
<keyword evidence="1 2" id="KW-0732">Signal</keyword>
<evidence type="ECO:0000313" key="4">
    <source>
        <dbReference type="EMBL" id="QHI35815.1"/>
    </source>
</evidence>
<dbReference type="AlphaFoldDB" id="A0A7L4ZGQ2"/>
<dbReference type="Pfam" id="PF18962">
    <property type="entry name" value="Por_Secre_tail"/>
    <property type="match status" value="1"/>
</dbReference>
<sequence length="119" mass="13418">MLETHQIGKRVKQKILFFILLFSLSTVVIAQNNDDAQIDATSETVFNISPNPGINELNIRLAQKTDAAVEIYNLLGRKIYTGKLTALHNAIDITSWKSGIYLVKVITEKKSITKRFVKK</sequence>
<evidence type="ECO:0000256" key="2">
    <source>
        <dbReference type="SAM" id="SignalP"/>
    </source>
</evidence>
<name>A0A7L4ZGQ2_9FLAO</name>